<reference evidence="1 2" key="1">
    <citation type="journal article" date="2016" name="Genome Announc.">
        <title>Complete Genome Sequences of Five Bacteriophages That Infect Rhodobacter capsulatus.</title>
        <authorList>
            <person name="Bollivar D.W."/>
            <person name="Bernardoni B."/>
            <person name="Bockman M.R."/>
            <person name="Miller B.M."/>
            <person name="Russell D.A."/>
            <person name="Delesalle V.A."/>
            <person name="Krukonis G.P."/>
            <person name="Hatfull G.F."/>
            <person name="Cross M.R."/>
            <person name="Szewczyk M.M."/>
            <person name="Eppurath A."/>
        </authorList>
    </citation>
    <scope>NUCLEOTIDE SEQUENCE [LARGE SCALE GENOMIC DNA]</scope>
</reference>
<dbReference type="RefSeq" id="YP_009213478.1">
    <property type="nucleotide sequence ID" value="NC_028954.1"/>
</dbReference>
<evidence type="ECO:0000313" key="2">
    <source>
        <dbReference type="Proteomes" id="UP000201506"/>
    </source>
</evidence>
<dbReference type="EMBL" id="KR935216">
    <property type="protein sequence ID" value="AKU43256.1"/>
    <property type="molecule type" value="Genomic_DNA"/>
</dbReference>
<dbReference type="KEGG" id="vg:26639930"/>
<sequence length="160" mass="17601">MNAENILETARAHFDKMRGQTVEIPEWGMVGEDAARFDPPTLRVRQRIQSRAGKSEARQMALVVILCLKDKGGKPLFADDAPTLAAMEAEVDPAVVARAAQKGAEPDVRNRSGKLMEGDPETRGLYQIAFQLKKSVSEVMDLPAEEVKGWAAFLAHLSDR</sequence>
<dbReference type="Proteomes" id="UP000201506">
    <property type="component" value="Segment"/>
</dbReference>
<gene>
    <name evidence="1" type="ORF">RCRHEA_12</name>
</gene>
<name>A0A0K1LL64_9CAUD</name>
<proteinExistence type="predicted"/>
<organism evidence="1 2">
    <name type="scientific">Rhodobacter phage RcRhea</name>
    <dbReference type="NCBI Taxonomy" id="1662332"/>
    <lineage>
        <taxon>Viruses</taxon>
        <taxon>Duplodnaviria</taxon>
        <taxon>Heunggongvirae</taxon>
        <taxon>Uroviricota</taxon>
        <taxon>Caudoviricetes</taxon>
        <taxon>Cronusvirus</taxon>
        <taxon>Cronusvirus cronus</taxon>
    </lineage>
</organism>
<protein>
    <submittedName>
        <fullName evidence="1">Tail assembly chaperone</fullName>
    </submittedName>
</protein>
<accession>A0A0K1LL64</accession>
<dbReference type="GeneID" id="26639930"/>
<evidence type="ECO:0000313" key="1">
    <source>
        <dbReference type="EMBL" id="AKU43256.1"/>
    </source>
</evidence>